<dbReference type="AlphaFoldDB" id="A0A377G6M4"/>
<dbReference type="OrthoDB" id="5636964at2"/>
<keyword evidence="2" id="KW-1185">Reference proteome</keyword>
<dbReference type="Proteomes" id="UP000254554">
    <property type="component" value="Unassembled WGS sequence"/>
</dbReference>
<gene>
    <name evidence="1" type="ORF">NCTC11370_00532</name>
</gene>
<evidence type="ECO:0000313" key="2">
    <source>
        <dbReference type="Proteomes" id="UP000254554"/>
    </source>
</evidence>
<proteinExistence type="predicted"/>
<dbReference type="STRING" id="1094715.GCA_000236165_01889"/>
<reference evidence="1 2" key="1">
    <citation type="submission" date="2018-06" db="EMBL/GenBank/DDBJ databases">
        <authorList>
            <consortium name="Pathogen Informatics"/>
            <person name="Doyle S."/>
        </authorList>
    </citation>
    <scope>NUCLEOTIDE SEQUENCE [LARGE SCALE GENOMIC DNA]</scope>
    <source>
        <strain evidence="1 2">NCTC11370</strain>
    </source>
</reference>
<protein>
    <submittedName>
        <fullName evidence="1">Uncharacterized protein</fullName>
    </submittedName>
</protein>
<evidence type="ECO:0000313" key="1">
    <source>
        <dbReference type="EMBL" id="STO20477.1"/>
    </source>
</evidence>
<organism evidence="1 2">
    <name type="scientific">Fluoribacter dumoffii</name>
    <dbReference type="NCBI Taxonomy" id="463"/>
    <lineage>
        <taxon>Bacteria</taxon>
        <taxon>Pseudomonadati</taxon>
        <taxon>Pseudomonadota</taxon>
        <taxon>Gammaproteobacteria</taxon>
        <taxon>Legionellales</taxon>
        <taxon>Legionellaceae</taxon>
        <taxon>Fluoribacter</taxon>
    </lineage>
</organism>
<name>A0A377G6M4_9GAMM</name>
<dbReference type="EMBL" id="UGGT01000001">
    <property type="protein sequence ID" value="STO20477.1"/>
    <property type="molecule type" value="Genomic_DNA"/>
</dbReference>
<sequence>MSYQKIDQSFVDGFNEVFISHLSNPDIESENAAQKMLNQATADNYAKISRIFDRLSLPCVSREDFKTRMTEAGSIEAYMKPIIDEISKSLLTPDKSRINDEVIKAIGVEQYCRLVNGTNIAKEEDKIQIVPHSTEHASTEATELAEKELKQAEKLFAENFLQAILACYSGCFNENNKVPENKTQKELFEQMGLLKDAIMREEQIKGIFPTGWQEPGRVPENLTLKEFDEQAKLMIEKIQGAIKHPQKEQLWELLKDCQALYSRGESLLKDSNNELIALTEPMQKLGIRAGQTRGLIFNLKKPKEFTPETLKEKVELLLQVLEHSESKLDNESIILAPIKNLKEHLGNIKTQIDLYSKEFAFQIENNLPIPGFDDKVLGEYNTAIKEFMSAVNKEEVKKAIKPYELGIVKLILNKLSGGLFFASAKNYADSCRNMKTELLEMKDEFDQQPQNEGGLQLNQ</sequence>
<dbReference type="RefSeq" id="WP_019349931.1">
    <property type="nucleotide sequence ID" value="NZ_UGGT01000001.1"/>
</dbReference>
<dbReference type="GeneID" id="93292838"/>
<accession>A0A377G6M4</accession>